<organism evidence="5 6">
    <name type="scientific">Oxytricha trifallax</name>
    <dbReference type="NCBI Taxonomy" id="1172189"/>
    <lineage>
        <taxon>Eukaryota</taxon>
        <taxon>Sar</taxon>
        <taxon>Alveolata</taxon>
        <taxon>Ciliophora</taxon>
        <taxon>Intramacronucleata</taxon>
        <taxon>Spirotrichea</taxon>
        <taxon>Stichotrichia</taxon>
        <taxon>Sporadotrichida</taxon>
        <taxon>Oxytrichidae</taxon>
        <taxon>Oxytrichinae</taxon>
        <taxon>Oxytricha</taxon>
    </lineage>
</organism>
<feature type="compositionally biased region" description="Polar residues" evidence="3">
    <location>
        <begin position="1"/>
        <end position="12"/>
    </location>
</feature>
<protein>
    <recommendedName>
        <fullName evidence="4">Ubiquitin-like protease family profile domain-containing protein</fullName>
    </recommendedName>
</protein>
<feature type="region of interest" description="Disordered" evidence="3">
    <location>
        <begin position="522"/>
        <end position="566"/>
    </location>
</feature>
<dbReference type="Proteomes" id="UP000053232">
    <property type="component" value="Unassembled WGS sequence"/>
</dbReference>
<gene>
    <name evidence="5" type="ORF">OXYTRIMIC_258</name>
</gene>
<evidence type="ECO:0000313" key="5">
    <source>
        <dbReference type="EMBL" id="KEJ83115.1"/>
    </source>
</evidence>
<dbReference type="GO" id="GO:0006508">
    <property type="term" value="P:proteolysis"/>
    <property type="evidence" value="ECO:0007669"/>
    <property type="project" value="UniProtKB-KW"/>
</dbReference>
<evidence type="ECO:0000259" key="4">
    <source>
        <dbReference type="Pfam" id="PF02902"/>
    </source>
</evidence>
<feature type="region of interest" description="Disordered" evidence="3">
    <location>
        <begin position="496"/>
        <end position="515"/>
    </location>
</feature>
<keyword evidence="2" id="KW-0378">Hydrolase</keyword>
<evidence type="ECO:0000256" key="2">
    <source>
        <dbReference type="ARBA" id="ARBA00022801"/>
    </source>
</evidence>
<dbReference type="AlphaFoldDB" id="A0A073I0T6"/>
<comment type="caution">
    <text evidence="5">The sequence shown here is derived from an EMBL/GenBank/DDBJ whole genome shotgun (WGS) entry which is preliminary data.</text>
</comment>
<keyword evidence="1" id="KW-0645">Protease</keyword>
<proteinExistence type="predicted"/>
<reference evidence="6" key="1">
    <citation type="journal article" date="2014" name="Cell">
        <title>The Architecture of a Scrambled Genome Reveals Massive Levels of Genomic Rearrangement during Development.</title>
        <authorList>
            <person name="Chen X."/>
            <person name="Bracht J.R."/>
            <person name="Goldman A.D."/>
            <person name="Dolzhenko E."/>
            <person name="Clay D.M."/>
            <person name="Swart E.C."/>
            <person name="Perlman D.H."/>
            <person name="Doak T.G."/>
            <person name="Stuart A."/>
            <person name="Amemiya C.T."/>
            <person name="Sebra R.P."/>
            <person name="Landweber L.F."/>
        </authorList>
    </citation>
    <scope>NUCLEOTIDE SEQUENCE [LARGE SCALE GENOMIC DNA]</scope>
    <source>
        <strain evidence="6">JRB310</strain>
    </source>
</reference>
<dbReference type="GO" id="GO:0008234">
    <property type="term" value="F:cysteine-type peptidase activity"/>
    <property type="evidence" value="ECO:0007669"/>
    <property type="project" value="InterPro"/>
</dbReference>
<feature type="domain" description="Ubiquitin-like protease family profile" evidence="4">
    <location>
        <begin position="273"/>
        <end position="395"/>
    </location>
</feature>
<evidence type="ECO:0000313" key="6">
    <source>
        <dbReference type="Proteomes" id="UP000053232"/>
    </source>
</evidence>
<dbReference type="InterPro" id="IPR003653">
    <property type="entry name" value="Peptidase_C48_C"/>
</dbReference>
<accession>A0A073I0T6</accession>
<dbReference type="Pfam" id="PF02902">
    <property type="entry name" value="Peptidase_C48"/>
    <property type="match status" value="1"/>
</dbReference>
<feature type="region of interest" description="Disordered" evidence="3">
    <location>
        <begin position="1"/>
        <end position="27"/>
    </location>
</feature>
<dbReference type="EMBL" id="ARYC01000277">
    <property type="protein sequence ID" value="KEJ83115.1"/>
    <property type="molecule type" value="Genomic_DNA"/>
</dbReference>
<evidence type="ECO:0000256" key="3">
    <source>
        <dbReference type="SAM" id="MobiDB-lite"/>
    </source>
</evidence>
<keyword evidence="6" id="KW-1185">Reference proteome</keyword>
<sequence>MEEMKQNPNLQKSNKRQASRVGNYRKEQHYKKEQFWQKVKEIRYDYRDRSRDQEALGMRENKNQKVPLNRQMGFKSRLKIGQSNPSKKINETKAQRTSFDAHEDGTPCIQRDPMELKRLIDLAEVTCQGFDKIIHTKKGWNPQTTRLMTIVCCPSTRGKMEKALIRRFNDREEARRRGAREWDLWTERQQEHWRAINESWQHEDLIPGRHIQEITVEMCLRQIEEAQFSEVKISQLILPPIVMNDKGVLHLEECIGSTNWKLDNSKYWREPESIESILIPVCWQSSIKNCQNWILLRMKRGSGGAEVYDTRRQVGSVAVIQKHLRQVNEMVSQVMGKDYQAKQLITKPEINQVMDPEDCGVLLILMVNHLALEIPGEPIFQIFSKDWINMQRYYLMFNLEVGVMKLEIGKSGISIREEDVEQITEKRNGILWKSEWEDKGTEMMNQNSHIDTWDELVLQNGARMEMEQSNIDEEGRFSDIGDNEAEVESYLYAQKDDRRAGASKQKLIPTPPLIRPDTIKTLEMRHEGQVEVEGNSKDGKREDQNTDINKEEPSRLEEKNDSQVLQ</sequence>
<evidence type="ECO:0000256" key="1">
    <source>
        <dbReference type="ARBA" id="ARBA00022670"/>
    </source>
</evidence>
<name>A0A073I0T6_9SPIT</name>